<dbReference type="PANTHER" id="PTHR10885:SF0">
    <property type="entry name" value="ISOPENTENYL-DIPHOSPHATE DELTA-ISOMERASE"/>
    <property type="match status" value="1"/>
</dbReference>
<dbReference type="InterPro" id="IPR015797">
    <property type="entry name" value="NUDIX_hydrolase-like_dom_sf"/>
</dbReference>
<comment type="catalytic activity">
    <reaction evidence="10">
        <text>isopentenyl diphosphate = dimethylallyl diphosphate</text>
        <dbReference type="Rhea" id="RHEA:23284"/>
        <dbReference type="ChEBI" id="CHEBI:57623"/>
        <dbReference type="ChEBI" id="CHEBI:128769"/>
        <dbReference type="EC" id="5.3.3.2"/>
    </reaction>
</comment>
<keyword evidence="8 10" id="KW-0414">Isoprene biosynthesis</keyword>
<dbReference type="HAMAP" id="MF_00202">
    <property type="entry name" value="Idi"/>
    <property type="match status" value="1"/>
</dbReference>
<dbReference type="Proteomes" id="UP000233778">
    <property type="component" value="Chromosome"/>
</dbReference>
<dbReference type="InterPro" id="IPR011876">
    <property type="entry name" value="IsopentenylPP_isomerase_typ1"/>
</dbReference>
<feature type="binding site" evidence="10">
    <location>
        <position position="88"/>
    </location>
    <ligand>
        <name>Mg(2+)</name>
        <dbReference type="ChEBI" id="CHEBI:18420"/>
    </ligand>
</feature>
<evidence type="ECO:0000313" key="13">
    <source>
        <dbReference type="EMBL" id="AUH01953.1"/>
    </source>
</evidence>
<dbReference type="STRING" id="104623.Ser39006_01415"/>
<comment type="subunit">
    <text evidence="10">Homodimer.</text>
</comment>
<evidence type="ECO:0000256" key="5">
    <source>
        <dbReference type="ARBA" id="ARBA00022723"/>
    </source>
</evidence>
<reference evidence="13 16" key="3">
    <citation type="submission" date="2017-11" db="EMBL/GenBank/DDBJ databases">
        <title>Complete genome sequence of Serratia sp. ATCC 39006 LacA.</title>
        <authorList>
            <person name="Hampton H.G."/>
            <person name="Jackson S.A."/>
            <person name="Jauregui R."/>
            <person name="Poulter G.T.M."/>
            <person name="Salmond G.P.C."/>
            <person name="Fineran P.C."/>
        </authorList>
    </citation>
    <scope>NUCLEOTIDE SEQUENCE [LARGE SCALE GENOMIC DNA]</scope>
    <source>
        <strain evidence="13 16">ATCC 39006</strain>
    </source>
</reference>
<dbReference type="KEGG" id="sera:Ser39006_020455"/>
<feature type="binding site" evidence="10">
    <location>
        <position position="70"/>
    </location>
    <ligand>
        <name>Mn(2+)</name>
        <dbReference type="ChEBI" id="CHEBI:29035"/>
    </ligand>
</feature>
<keyword evidence="5 10" id="KW-0479">Metal-binding</keyword>
<keyword evidence="4 10" id="KW-0963">Cytoplasm</keyword>
<comment type="cofactor">
    <cofactor evidence="10">
        <name>Mn(2+)</name>
        <dbReference type="ChEBI" id="CHEBI:29035"/>
    </cofactor>
    <text evidence="10">Binds 1 Mn(2+) ion per subunit.</text>
</comment>
<dbReference type="GO" id="GO:0008299">
    <property type="term" value="P:isoprenoid biosynthetic process"/>
    <property type="evidence" value="ECO:0007669"/>
    <property type="project" value="UniProtKB-UniRule"/>
</dbReference>
<comment type="subcellular location">
    <subcellularLocation>
        <location evidence="10">Cytoplasm</location>
    </subcellularLocation>
</comment>
<dbReference type="EMBL" id="CP025084">
    <property type="protein sequence ID" value="AUH06275.1"/>
    <property type="molecule type" value="Genomic_DNA"/>
</dbReference>
<dbReference type="GO" id="GO:0005737">
    <property type="term" value="C:cytoplasm"/>
    <property type="evidence" value="ECO:0007669"/>
    <property type="project" value="UniProtKB-SubCell"/>
</dbReference>
<evidence type="ECO:0000256" key="6">
    <source>
        <dbReference type="ARBA" id="ARBA00022842"/>
    </source>
</evidence>
<dbReference type="GO" id="GO:0004452">
    <property type="term" value="F:isopentenyl-diphosphate delta-isomerase activity"/>
    <property type="evidence" value="ECO:0007669"/>
    <property type="project" value="UniProtKB-UniRule"/>
</dbReference>
<protein>
    <recommendedName>
        <fullName evidence="3 10">Isopentenyl-diphosphate Delta-isomerase</fullName>
        <shortName evidence="10">IPP isomerase</shortName>
        <ecNumber evidence="3 10">5.3.3.2</ecNumber>
    </recommendedName>
    <alternativeName>
        <fullName evidence="10">IPP:DMAPP isomerase</fullName>
    </alternativeName>
    <alternativeName>
        <fullName evidence="10">Isopentenyl pyrophosphate isomerase</fullName>
    </alternativeName>
</protein>
<accession>A0A2I5TBM5</accession>
<comment type="function">
    <text evidence="10">Catalyzes the 1,3-allylic rearrangement of the homoallylic substrate isopentenyl (IPP) to its highly electrophilic allylic isomer, dimethylallyl diphosphate (DMAPP).</text>
</comment>
<keyword evidence="6 10" id="KW-0460">Magnesium</keyword>
<evidence type="ECO:0000313" key="16">
    <source>
        <dbReference type="Proteomes" id="UP000233778"/>
    </source>
</evidence>
<gene>
    <name evidence="10" type="primary">idi</name>
    <name evidence="13" type="ORF">CWC46_20460</name>
    <name evidence="14" type="ORF">Ser39006_020455</name>
</gene>
<dbReference type="EC" id="5.3.3.2" evidence="3 10"/>
<feature type="binding site" evidence="10">
    <location>
        <position position="115"/>
    </location>
    <ligand>
        <name>Mn(2+)</name>
        <dbReference type="ChEBI" id="CHEBI:29035"/>
    </ligand>
</feature>
<dbReference type="CDD" id="cd02885">
    <property type="entry name" value="NUDIX_IPP_Isomerase"/>
    <property type="match status" value="1"/>
</dbReference>
<dbReference type="Gene3D" id="3.90.79.10">
    <property type="entry name" value="Nucleoside Triphosphate Pyrophosphohydrolase"/>
    <property type="match status" value="1"/>
</dbReference>
<evidence type="ECO:0000259" key="12">
    <source>
        <dbReference type="PROSITE" id="PS51462"/>
    </source>
</evidence>
<dbReference type="Proteomes" id="UP000017700">
    <property type="component" value="Chromosome"/>
</dbReference>
<dbReference type="RefSeq" id="WP_021014685.1">
    <property type="nucleotide sequence ID" value="NZ_CP025084.1"/>
</dbReference>
<comment type="similarity">
    <text evidence="2 10">Belongs to the IPP isomerase type 1 family.</text>
</comment>
<evidence type="ECO:0000256" key="10">
    <source>
        <dbReference type="HAMAP-Rule" id="MF_00202"/>
    </source>
</evidence>
<dbReference type="InterPro" id="IPR000086">
    <property type="entry name" value="NUDIX_hydrolase_dom"/>
</dbReference>
<reference evidence="14" key="2">
    <citation type="submission" date="2013-09" db="EMBL/GenBank/DDBJ databases">
        <authorList>
            <person name="Wang G."/>
            <person name="Yang Y."/>
            <person name="Su Y."/>
        </authorList>
    </citation>
    <scope>NUCLEOTIDE SEQUENCE</scope>
    <source>
        <strain evidence="14">ATCC 39006</strain>
    </source>
</reference>
<dbReference type="Pfam" id="PF00293">
    <property type="entry name" value="NUDIX"/>
    <property type="match status" value="1"/>
</dbReference>
<feature type="binding site" evidence="10">
    <location>
        <position position="26"/>
    </location>
    <ligand>
        <name>Mn(2+)</name>
        <dbReference type="ChEBI" id="CHEBI:29035"/>
    </ligand>
</feature>
<evidence type="ECO:0000256" key="8">
    <source>
        <dbReference type="ARBA" id="ARBA00023229"/>
    </source>
</evidence>
<evidence type="ECO:0000256" key="3">
    <source>
        <dbReference type="ARBA" id="ARBA00012057"/>
    </source>
</evidence>
<feature type="binding site" evidence="10">
    <location>
        <position position="33"/>
    </location>
    <ligand>
        <name>Mn(2+)</name>
        <dbReference type="ChEBI" id="CHEBI:29035"/>
    </ligand>
</feature>
<reference evidence="14 15" key="1">
    <citation type="journal article" date="2013" name="Genome Announc.">
        <title>Draft genome sequence of Serratia sp. strain ATCC 39006, a model bacterium for analysis of the biosynthesis and regulation of prodigiosin, a carbapenem, and gas vesicles.</title>
        <authorList>
            <person name="Fineran P.C."/>
            <person name="Iglesias Cans M.C."/>
            <person name="Ramsay J.P."/>
            <person name="Wilf N.M."/>
            <person name="Cossyleon D."/>
            <person name="McNeil M.B."/>
            <person name="Williamson N.R."/>
            <person name="Monson R.E."/>
            <person name="Becher S.A."/>
            <person name="Stanton J.A."/>
            <person name="Brugger K."/>
            <person name="Brown S.D."/>
            <person name="Salmond G.P."/>
        </authorList>
    </citation>
    <scope>NUCLEOTIDE SEQUENCE [LARGE SCALE GENOMIC DNA]</scope>
    <source>
        <strain evidence="14">ATCC 39006</strain>
        <strain evidence="15">ATCC 39006 / SC 11482</strain>
    </source>
</reference>
<name>A0A2I5TBM5_SERS3</name>
<dbReference type="GO" id="GO:0046872">
    <property type="term" value="F:metal ion binding"/>
    <property type="evidence" value="ECO:0007669"/>
    <property type="project" value="UniProtKB-KW"/>
</dbReference>
<feature type="domain" description="Nudix hydrolase" evidence="12">
    <location>
        <begin position="31"/>
        <end position="165"/>
    </location>
</feature>
<proteinExistence type="inferred from homology"/>
<keyword evidence="15" id="KW-1185">Reference proteome</keyword>
<dbReference type="SUPFAM" id="SSF55811">
    <property type="entry name" value="Nudix"/>
    <property type="match status" value="1"/>
</dbReference>
<evidence type="ECO:0000256" key="11">
    <source>
        <dbReference type="PIRSR" id="PIRSR018427-1"/>
    </source>
</evidence>
<dbReference type="PIRSF" id="PIRSF018427">
    <property type="entry name" value="Isopntndiph_ism"/>
    <property type="match status" value="1"/>
</dbReference>
<dbReference type="AlphaFoldDB" id="A0A2I5TBM5"/>
<feature type="binding site" evidence="10">
    <location>
        <position position="117"/>
    </location>
    <ligand>
        <name>Mn(2+)</name>
        <dbReference type="ChEBI" id="CHEBI:29035"/>
    </ligand>
</feature>
<evidence type="ECO:0000256" key="1">
    <source>
        <dbReference type="ARBA" id="ARBA00004826"/>
    </source>
</evidence>
<dbReference type="UniPathway" id="UPA00059">
    <property type="reaction ID" value="UER00104"/>
</dbReference>
<dbReference type="NCBIfam" id="NF002995">
    <property type="entry name" value="PRK03759.1"/>
    <property type="match status" value="1"/>
</dbReference>
<evidence type="ECO:0000313" key="14">
    <source>
        <dbReference type="EMBL" id="AUH06275.1"/>
    </source>
</evidence>
<evidence type="ECO:0000313" key="15">
    <source>
        <dbReference type="Proteomes" id="UP000017700"/>
    </source>
</evidence>
<dbReference type="GO" id="GO:0050992">
    <property type="term" value="P:dimethylallyl diphosphate biosynthetic process"/>
    <property type="evidence" value="ECO:0007669"/>
    <property type="project" value="UniProtKB-UniRule"/>
</dbReference>
<feature type="active site" evidence="10 11">
    <location>
        <position position="68"/>
    </location>
</feature>
<dbReference type="PROSITE" id="PS51462">
    <property type="entry name" value="NUDIX"/>
    <property type="match status" value="1"/>
</dbReference>
<dbReference type="InterPro" id="IPR056375">
    <property type="entry name" value="Idi_bact"/>
</dbReference>
<dbReference type="KEGG" id="serq:CWC46_20460"/>
<evidence type="ECO:0000256" key="9">
    <source>
        <dbReference type="ARBA" id="ARBA00023235"/>
    </source>
</evidence>
<reference evidence="14" key="4">
    <citation type="submission" date="2017-11" db="EMBL/GenBank/DDBJ databases">
        <title>Complete genome sequence of Serratia sp. ATCC 39006.</title>
        <authorList>
            <person name="Hampton H.G."/>
            <person name="Jackson S.A."/>
            <person name="Jauregui R."/>
            <person name="Poulter G.T.M."/>
            <person name="Salmond G.P.C."/>
            <person name="Fineran P.C."/>
        </authorList>
    </citation>
    <scope>NUCLEOTIDE SEQUENCE</scope>
    <source>
        <strain evidence="14">ATCC 39006</strain>
    </source>
</reference>
<feature type="active site" evidence="10 11">
    <location>
        <position position="117"/>
    </location>
</feature>
<dbReference type="OrthoDB" id="9809458at2"/>
<dbReference type="EMBL" id="CP025085">
    <property type="protein sequence ID" value="AUH01953.1"/>
    <property type="molecule type" value="Genomic_DNA"/>
</dbReference>
<organism evidence="14 15">
    <name type="scientific">Serratia sp. (strain ATCC 39006)</name>
    <name type="common">Prodigiosinella confusarubida</name>
    <dbReference type="NCBI Taxonomy" id="104623"/>
    <lineage>
        <taxon>Bacteria</taxon>
        <taxon>Pseudomonadati</taxon>
        <taxon>Pseudomonadota</taxon>
        <taxon>Gammaproteobacteria</taxon>
        <taxon>Enterobacterales</taxon>
        <taxon>Pectobacteriaceae</taxon>
        <taxon>Prodigiosinella</taxon>
    </lineage>
</organism>
<dbReference type="NCBIfam" id="TIGR02150">
    <property type="entry name" value="IPP_isom_1"/>
    <property type="match status" value="1"/>
</dbReference>
<keyword evidence="9 10" id="KW-0413">Isomerase</keyword>
<evidence type="ECO:0000256" key="7">
    <source>
        <dbReference type="ARBA" id="ARBA00023211"/>
    </source>
</evidence>
<comment type="cofactor">
    <cofactor evidence="10">
        <name>Mg(2+)</name>
        <dbReference type="ChEBI" id="CHEBI:18420"/>
    </cofactor>
    <text evidence="10">Binds 1 Mg(2+) ion per subunit. The magnesium ion binds only when substrate is bound.</text>
</comment>
<evidence type="ECO:0000256" key="4">
    <source>
        <dbReference type="ARBA" id="ARBA00022490"/>
    </source>
</evidence>
<comment type="pathway">
    <text evidence="1 10">Isoprenoid biosynthesis; dimethylallyl diphosphate biosynthesis; dimethylallyl diphosphate from isopentenyl diphosphate: step 1/1.</text>
</comment>
<evidence type="ECO:0000256" key="2">
    <source>
        <dbReference type="ARBA" id="ARBA00007579"/>
    </source>
</evidence>
<dbReference type="PANTHER" id="PTHR10885">
    <property type="entry name" value="ISOPENTENYL-DIPHOSPHATE DELTA-ISOMERASE"/>
    <property type="match status" value="1"/>
</dbReference>
<keyword evidence="7 10" id="KW-0464">Manganese</keyword>
<sequence length="181" mass="20690">MLHRENVVLLDASFNVIGEMAKAEVHSMSTPLHLGFSSYIFNEQRQLLITRRAIDKQTWPGVWTNSVCGHPLPGERPVEAVRRRSGDELNMHVSNVTIIDDNFHYMFRDTSGIVENEYCPVFAAHAASDVHPNPDEVMEHQWIALPDLLTVIKLTPFVFSPWIVKQLNKSSIRDNLLNFLK</sequence>